<evidence type="ECO:0000256" key="1">
    <source>
        <dbReference type="SAM" id="MobiDB-lite"/>
    </source>
</evidence>
<evidence type="ECO:0000313" key="3">
    <source>
        <dbReference type="EMBL" id="KIY70365.1"/>
    </source>
</evidence>
<reference evidence="3 4" key="1">
    <citation type="journal article" date="2015" name="Fungal Genet. Biol.">
        <title>Evolution of novel wood decay mechanisms in Agaricales revealed by the genome sequences of Fistulina hepatica and Cylindrobasidium torrendii.</title>
        <authorList>
            <person name="Floudas D."/>
            <person name="Held B.W."/>
            <person name="Riley R."/>
            <person name="Nagy L.G."/>
            <person name="Koehler G."/>
            <person name="Ransdell A.S."/>
            <person name="Younus H."/>
            <person name="Chow J."/>
            <person name="Chiniquy J."/>
            <person name="Lipzen A."/>
            <person name="Tritt A."/>
            <person name="Sun H."/>
            <person name="Haridas S."/>
            <person name="LaButti K."/>
            <person name="Ohm R.A."/>
            <person name="Kues U."/>
            <person name="Blanchette R.A."/>
            <person name="Grigoriev I.V."/>
            <person name="Minto R.E."/>
            <person name="Hibbett D.S."/>
        </authorList>
    </citation>
    <scope>NUCLEOTIDE SEQUENCE [LARGE SCALE GENOMIC DNA]</scope>
    <source>
        <strain evidence="3 4">FP15055 ss-10</strain>
    </source>
</reference>
<proteinExistence type="predicted"/>
<protein>
    <submittedName>
        <fullName evidence="3">Uncharacterized protein</fullName>
    </submittedName>
</protein>
<organism evidence="3 4">
    <name type="scientific">Cylindrobasidium torrendii FP15055 ss-10</name>
    <dbReference type="NCBI Taxonomy" id="1314674"/>
    <lineage>
        <taxon>Eukaryota</taxon>
        <taxon>Fungi</taxon>
        <taxon>Dikarya</taxon>
        <taxon>Basidiomycota</taxon>
        <taxon>Agaricomycotina</taxon>
        <taxon>Agaricomycetes</taxon>
        <taxon>Agaricomycetidae</taxon>
        <taxon>Agaricales</taxon>
        <taxon>Marasmiineae</taxon>
        <taxon>Physalacriaceae</taxon>
        <taxon>Cylindrobasidium</taxon>
    </lineage>
</organism>
<evidence type="ECO:0000256" key="2">
    <source>
        <dbReference type="SAM" id="SignalP"/>
    </source>
</evidence>
<sequence length="217" mass="24922">MQLIKSLVLLALPLFVTASAAIPRISERLPQYAAEKRHQQIREMKVRAEYPDLFPRSVDKRSSDPSPCRRRRRRGDEDIIEQVLTPHEMALFLIGEGSFTTDNGTVYIDEHWSGQQDDGRSGVGEFLRNSHVFNKIVNSVGDLLVQVTLPRYVQWKNSQSAEKLFHFTPKTALRFGDIDELVERLLAHPQMEEFQYGSMHFNRRWLEAAKAISGASK</sequence>
<keyword evidence="4" id="KW-1185">Reference proteome</keyword>
<feature type="region of interest" description="Disordered" evidence="1">
    <location>
        <begin position="55"/>
        <end position="74"/>
    </location>
</feature>
<name>A0A0D7BJF5_9AGAR</name>
<dbReference type="AlphaFoldDB" id="A0A0D7BJF5"/>
<evidence type="ECO:0000313" key="4">
    <source>
        <dbReference type="Proteomes" id="UP000054007"/>
    </source>
</evidence>
<gene>
    <name evidence="3" type="ORF">CYLTODRAFT_419837</name>
</gene>
<keyword evidence="2" id="KW-0732">Signal</keyword>
<feature type="chain" id="PRO_5002317058" evidence="2">
    <location>
        <begin position="19"/>
        <end position="217"/>
    </location>
</feature>
<dbReference type="OrthoDB" id="3218485at2759"/>
<dbReference type="EMBL" id="KN880469">
    <property type="protein sequence ID" value="KIY70365.1"/>
    <property type="molecule type" value="Genomic_DNA"/>
</dbReference>
<accession>A0A0D7BJF5</accession>
<dbReference type="Proteomes" id="UP000054007">
    <property type="component" value="Unassembled WGS sequence"/>
</dbReference>
<feature type="signal peptide" evidence="2">
    <location>
        <begin position="1"/>
        <end position="18"/>
    </location>
</feature>